<keyword evidence="3" id="KW-1185">Reference proteome</keyword>
<gene>
    <name evidence="2" type="ORF">ACM46_17555</name>
</gene>
<organism evidence="2 3">
    <name type="scientific">Chryseobacterium angstadtii</name>
    <dbReference type="NCBI Taxonomy" id="558151"/>
    <lineage>
        <taxon>Bacteria</taxon>
        <taxon>Pseudomonadati</taxon>
        <taxon>Bacteroidota</taxon>
        <taxon>Flavobacteriia</taxon>
        <taxon>Flavobacteriales</taxon>
        <taxon>Weeksellaceae</taxon>
        <taxon>Chryseobacterium group</taxon>
        <taxon>Chryseobacterium</taxon>
    </lineage>
</organism>
<keyword evidence="1" id="KW-1133">Transmembrane helix</keyword>
<name>A0A0J7I3G2_9FLAO</name>
<dbReference type="STRING" id="558151.ACM46_17555"/>
<dbReference type="EMBL" id="LFND01000006">
    <property type="protein sequence ID" value="KMQ60316.1"/>
    <property type="molecule type" value="Genomic_DNA"/>
</dbReference>
<evidence type="ECO:0000313" key="3">
    <source>
        <dbReference type="Proteomes" id="UP000036261"/>
    </source>
</evidence>
<keyword evidence="1" id="KW-0472">Membrane</keyword>
<dbReference type="AlphaFoldDB" id="A0A0J7I3G2"/>
<reference evidence="2 3" key="1">
    <citation type="journal article" date="2013" name="Int. J. Syst. Evol. Microbiol.">
        <title>Chryseobacterium angstadtii sp. nov., isolated from a newt tank.</title>
        <authorList>
            <person name="Kirk K.E."/>
            <person name="Hoffman J.A."/>
            <person name="Smith K.A."/>
            <person name="Strahan B.L."/>
            <person name="Failor K.C."/>
            <person name="Krebs J.E."/>
            <person name="Gale A.N."/>
            <person name="Do T.D."/>
            <person name="Sontag T.C."/>
            <person name="Batties A.M."/>
            <person name="Mistiszyn K."/>
            <person name="Newman J.D."/>
        </authorList>
    </citation>
    <scope>NUCLEOTIDE SEQUENCE [LARGE SCALE GENOMIC DNA]</scope>
    <source>
        <strain evidence="2 3">KM</strain>
    </source>
</reference>
<comment type="caution">
    <text evidence="2">The sequence shown here is derived from an EMBL/GenBank/DDBJ whole genome shotgun (WGS) entry which is preliminary data.</text>
</comment>
<feature type="transmembrane region" description="Helical" evidence="1">
    <location>
        <begin position="184"/>
        <end position="202"/>
    </location>
</feature>
<sequence length="208" mass="24724">MKKIYYLPGLISAILIPLLFWYYGNQRVQPQYTVVDLGLPAKHNYHRDEDNTFEPYRNWNYKKITVKPNTALQNQKYYVSELKKLQEKNEKETGIEFVIDDRNNYQDFIALIDAMTLAGQDSYGIDVKKTNHFFALHFYKDPNGTEKIHRMDCGTRDATVYFTIDHSYKGVEKFKYLLELPKQSYYIVFGFLFFLNISMFSIKENLQI</sequence>
<protein>
    <submittedName>
        <fullName evidence="2">Uncharacterized protein</fullName>
    </submittedName>
</protein>
<dbReference type="PATRIC" id="fig|558151.6.peg.3712"/>
<accession>A0A0J7I3G2</accession>
<dbReference type="OrthoDB" id="1272476at2"/>
<proteinExistence type="predicted"/>
<keyword evidence="1" id="KW-0812">Transmembrane</keyword>
<evidence type="ECO:0000313" key="2">
    <source>
        <dbReference type="EMBL" id="KMQ60316.1"/>
    </source>
</evidence>
<dbReference type="Proteomes" id="UP000036261">
    <property type="component" value="Unassembled WGS sequence"/>
</dbReference>
<dbReference type="RefSeq" id="WP_083997461.1">
    <property type="nucleotide sequence ID" value="NZ_LFND01000006.1"/>
</dbReference>
<feature type="transmembrane region" description="Helical" evidence="1">
    <location>
        <begin position="6"/>
        <end position="23"/>
    </location>
</feature>
<evidence type="ECO:0000256" key="1">
    <source>
        <dbReference type="SAM" id="Phobius"/>
    </source>
</evidence>